<name>A0A9W6B3E7_9FLAO</name>
<dbReference type="EMBL" id="BRVP01000004">
    <property type="protein sequence ID" value="GLB51714.1"/>
    <property type="molecule type" value="Genomic_DNA"/>
</dbReference>
<organism evidence="1 2">
    <name type="scientific">Neptunitalea chrysea</name>
    <dbReference type="NCBI Taxonomy" id="1647581"/>
    <lineage>
        <taxon>Bacteria</taxon>
        <taxon>Pseudomonadati</taxon>
        <taxon>Bacteroidota</taxon>
        <taxon>Flavobacteriia</taxon>
        <taxon>Flavobacteriales</taxon>
        <taxon>Flavobacteriaceae</taxon>
        <taxon>Neptunitalea</taxon>
    </lineage>
</organism>
<dbReference type="Proteomes" id="UP001143545">
    <property type="component" value="Unassembled WGS sequence"/>
</dbReference>
<keyword evidence="2" id="KW-1185">Reference proteome</keyword>
<gene>
    <name evidence="1" type="ORF">NBRC110019_07530</name>
</gene>
<evidence type="ECO:0000313" key="1">
    <source>
        <dbReference type="EMBL" id="GLB51714.1"/>
    </source>
</evidence>
<comment type="caution">
    <text evidence="1">The sequence shown here is derived from an EMBL/GenBank/DDBJ whole genome shotgun (WGS) entry which is preliminary data.</text>
</comment>
<dbReference type="RefSeq" id="WP_281752536.1">
    <property type="nucleotide sequence ID" value="NZ_BRVP01000004.1"/>
</dbReference>
<protein>
    <submittedName>
        <fullName evidence="1">Uncharacterized protein</fullName>
    </submittedName>
</protein>
<reference evidence="1" key="1">
    <citation type="submission" date="2022-07" db="EMBL/GenBank/DDBJ databases">
        <title>Taxonomy of Novel Oxalotrophic and Methylotrophic Bacteria.</title>
        <authorList>
            <person name="Sahin N."/>
            <person name="Tani A."/>
        </authorList>
    </citation>
    <scope>NUCLEOTIDE SEQUENCE</scope>
    <source>
        <strain evidence="1">AM327</strain>
    </source>
</reference>
<proteinExistence type="predicted"/>
<evidence type="ECO:0000313" key="2">
    <source>
        <dbReference type="Proteomes" id="UP001143545"/>
    </source>
</evidence>
<accession>A0A9W6B3E7</accession>
<sequence length="88" mass="10367">MILKRLIGLLIQKAPKEQFYLELGSYFIRKGTGYQVGDAFEYKQRRTGKAKTLRIQNLFYNFKENRITYRFDKKPILNSEAAGVEERG</sequence>
<dbReference type="AlphaFoldDB" id="A0A9W6B3E7"/>